<protein>
    <submittedName>
        <fullName evidence="1">Uncharacterized protein</fullName>
    </submittedName>
</protein>
<evidence type="ECO:0000313" key="2">
    <source>
        <dbReference type="Proteomes" id="UP001590951"/>
    </source>
</evidence>
<evidence type="ECO:0000313" key="1">
    <source>
        <dbReference type="EMBL" id="KAL2052948.1"/>
    </source>
</evidence>
<sequence length="146" mass="15886">MVGQVVHHFCAKHRVDFSSIDLIGSHGQTIWLVSMPKEGETRSSFTLGEGAIMSGMTGIITVAEFRTCDQAIGRQGAPLVALVDGIFLHHPKNWPICQNIRETANVCFIPPDNEGGIYETIDWGCGPGNILIDAALRYFIDGEMGV</sequence>
<dbReference type="EMBL" id="JBHFEH010000024">
    <property type="protein sequence ID" value="KAL2052948.1"/>
    <property type="molecule type" value="Genomic_DNA"/>
</dbReference>
<organism evidence="1 2">
    <name type="scientific">Lepraria finkii</name>
    <dbReference type="NCBI Taxonomy" id="1340010"/>
    <lineage>
        <taxon>Eukaryota</taxon>
        <taxon>Fungi</taxon>
        <taxon>Dikarya</taxon>
        <taxon>Ascomycota</taxon>
        <taxon>Pezizomycotina</taxon>
        <taxon>Lecanoromycetes</taxon>
        <taxon>OSLEUM clade</taxon>
        <taxon>Lecanoromycetidae</taxon>
        <taxon>Lecanorales</taxon>
        <taxon>Lecanorineae</taxon>
        <taxon>Stereocaulaceae</taxon>
        <taxon>Lepraria</taxon>
    </lineage>
</organism>
<dbReference type="Proteomes" id="UP001590951">
    <property type="component" value="Unassembled WGS sequence"/>
</dbReference>
<reference evidence="1 2" key="1">
    <citation type="submission" date="2024-09" db="EMBL/GenBank/DDBJ databases">
        <title>Rethinking Asexuality: The Enigmatic Case of Functional Sexual Genes in Lepraria (Stereocaulaceae).</title>
        <authorList>
            <person name="Doellman M."/>
            <person name="Sun Y."/>
            <person name="Barcenas-Pena A."/>
            <person name="Lumbsch H.T."/>
            <person name="Grewe F."/>
        </authorList>
    </citation>
    <scope>NUCLEOTIDE SEQUENCE [LARGE SCALE GENOMIC DNA]</scope>
    <source>
        <strain evidence="1 2">Grewe 0041</strain>
    </source>
</reference>
<dbReference type="InterPro" id="IPR005338">
    <property type="entry name" value="Anhydro_N_Ac-Mur_kinase"/>
</dbReference>
<gene>
    <name evidence="1" type="ORF">ABVK25_006889</name>
</gene>
<dbReference type="Pfam" id="PF03702">
    <property type="entry name" value="AnmK"/>
    <property type="match status" value="1"/>
</dbReference>
<name>A0ABR4B505_9LECA</name>
<keyword evidence="2" id="KW-1185">Reference proteome</keyword>
<dbReference type="PANTHER" id="PTHR30605:SF0">
    <property type="entry name" value="ANHYDRO-N-ACETYLMURAMIC ACID KINASE"/>
    <property type="match status" value="1"/>
</dbReference>
<proteinExistence type="predicted"/>
<dbReference type="PANTHER" id="PTHR30605">
    <property type="entry name" value="ANHYDRO-N-ACETYLMURAMIC ACID KINASE"/>
    <property type="match status" value="1"/>
</dbReference>
<comment type="caution">
    <text evidence="1">The sequence shown here is derived from an EMBL/GenBank/DDBJ whole genome shotgun (WGS) entry which is preliminary data.</text>
</comment>
<accession>A0ABR4B505</accession>
<dbReference type="Gene3D" id="3.30.420.40">
    <property type="match status" value="1"/>
</dbReference>